<name>A0ABY5VGL3_9FIRM</name>
<evidence type="ECO:0000313" key="4">
    <source>
        <dbReference type="Proteomes" id="UP001060164"/>
    </source>
</evidence>
<organism evidence="3 4">
    <name type="scientific">Ruminococcus gauvreauii</name>
    <dbReference type="NCBI Taxonomy" id="438033"/>
    <lineage>
        <taxon>Bacteria</taxon>
        <taxon>Bacillati</taxon>
        <taxon>Bacillota</taxon>
        <taxon>Clostridia</taxon>
        <taxon>Eubacteriales</taxon>
        <taxon>Oscillospiraceae</taxon>
        <taxon>Ruminococcus</taxon>
    </lineage>
</organism>
<dbReference type="InterPro" id="IPR036188">
    <property type="entry name" value="FAD/NAD-bd_sf"/>
</dbReference>
<dbReference type="PANTHER" id="PTHR42842:SF3">
    <property type="entry name" value="FAD_NAD(P)-BINDING OXIDOREDUCTASE FAMILY PROTEIN"/>
    <property type="match status" value="1"/>
</dbReference>
<dbReference type="Pfam" id="PF01494">
    <property type="entry name" value="FAD_binding_3"/>
    <property type="match status" value="1"/>
</dbReference>
<evidence type="ECO:0000313" key="3">
    <source>
        <dbReference type="EMBL" id="UWP59442.1"/>
    </source>
</evidence>
<dbReference type="Proteomes" id="UP001060164">
    <property type="component" value="Chromosome"/>
</dbReference>
<dbReference type="Gene3D" id="3.30.70.2700">
    <property type="match status" value="1"/>
</dbReference>
<proteinExistence type="predicted"/>
<dbReference type="RefSeq" id="WP_028529747.1">
    <property type="nucleotide sequence ID" value="NZ_CABLBR010000032.1"/>
</dbReference>
<evidence type="ECO:0000259" key="2">
    <source>
        <dbReference type="Pfam" id="PF21688"/>
    </source>
</evidence>
<dbReference type="PANTHER" id="PTHR42842">
    <property type="entry name" value="FAD/NAD(P)-BINDING OXIDOREDUCTASE"/>
    <property type="match status" value="1"/>
</dbReference>
<evidence type="ECO:0000259" key="1">
    <source>
        <dbReference type="Pfam" id="PF01494"/>
    </source>
</evidence>
<dbReference type="Gene3D" id="3.50.50.60">
    <property type="entry name" value="FAD/NAD(P)-binding domain"/>
    <property type="match status" value="2"/>
</dbReference>
<dbReference type="InterPro" id="IPR028348">
    <property type="entry name" value="FAD-binding_protein"/>
</dbReference>
<feature type="domain" description="FAD-binding" evidence="1">
    <location>
        <begin position="98"/>
        <end position="135"/>
    </location>
</feature>
<feature type="domain" description="FAD-dependent protein C-terminal" evidence="2">
    <location>
        <begin position="282"/>
        <end position="481"/>
    </location>
</feature>
<protein>
    <submittedName>
        <fullName evidence="3">FAD-dependent oxidoreductase</fullName>
    </submittedName>
</protein>
<reference evidence="3" key="1">
    <citation type="journal article" date="2022" name="Cell">
        <title>Design, construction, and in vivo augmentation of a complex gut microbiome.</title>
        <authorList>
            <person name="Cheng A.G."/>
            <person name="Ho P.Y."/>
            <person name="Aranda-Diaz A."/>
            <person name="Jain S."/>
            <person name="Yu F.B."/>
            <person name="Meng X."/>
            <person name="Wang M."/>
            <person name="Iakiviak M."/>
            <person name="Nagashima K."/>
            <person name="Zhao A."/>
            <person name="Murugkar P."/>
            <person name="Patil A."/>
            <person name="Atabakhsh K."/>
            <person name="Weakley A."/>
            <person name="Yan J."/>
            <person name="Brumbaugh A.R."/>
            <person name="Higginbottom S."/>
            <person name="Dimas A."/>
            <person name="Shiver A.L."/>
            <person name="Deutschbauer A."/>
            <person name="Neff N."/>
            <person name="Sonnenburg J.L."/>
            <person name="Huang K.C."/>
            <person name="Fischbach M.A."/>
        </authorList>
    </citation>
    <scope>NUCLEOTIDE SEQUENCE</scope>
    <source>
        <strain evidence="3">DSM 19829</strain>
    </source>
</reference>
<dbReference type="PIRSF" id="PIRSF038984">
    <property type="entry name" value="FAD_binding_protein"/>
    <property type="match status" value="1"/>
</dbReference>
<dbReference type="Pfam" id="PF21688">
    <property type="entry name" value="FAD-depend_C"/>
    <property type="match status" value="1"/>
</dbReference>
<gene>
    <name evidence="3" type="ORF">NQ502_19120</name>
</gene>
<dbReference type="InterPro" id="IPR002938">
    <property type="entry name" value="FAD-bd"/>
</dbReference>
<keyword evidence="4" id="KW-1185">Reference proteome</keyword>
<sequence length="533" mass="58377">MIRITQLKLPIQHTQDDLKNKAARLLKIPADRIQGYDIIRQSLDARKKPALFFVYTIDVKTEAETKVLQKAHDKNITSTKSCSYHFPQTVPADKCRPVIAGSGPAGMFCAWMLAKHGIRPIVIERGEPVEQRMKSVAHFWQTGMLNEQSNVQFGEGGAGTFSDGKLNTSVKDPKGRNREVLKMFVEAGAPAEILYQQKPHLGTDLLVDIVKNIRIQIECLGGEFRFGTQLTDLDIRSGQLHAIELNHEEWMPAGHLVCAIGHSARDTFTMLHEKGIRMSAKSFAAGIRIEHPQEMINMSQYGQREVPLLGAAAYKLTHQLSGGRGIYTFCMCPGGYVVNASSELNRLAVNGMSYHDRDSGNANSAVIVTVNPEDFWTCLSPGAPRELAGLAFQRHLEEHAFQIAGGAVPVQLFEDFEAMRESRSYGEILPNIKGRHSLCNVRACLPGFMADALVEGIHAFGKKIPGFDRADCLLSAVESRTSSPVRIHRDDRLMSNISGIFPCGEGAGYAGGITSAAIDGLKTAEAVAAALNL</sequence>
<dbReference type="EMBL" id="CP102290">
    <property type="protein sequence ID" value="UWP59442.1"/>
    <property type="molecule type" value="Genomic_DNA"/>
</dbReference>
<dbReference type="SUPFAM" id="SSF51905">
    <property type="entry name" value="FAD/NAD(P)-binding domain"/>
    <property type="match status" value="1"/>
</dbReference>
<dbReference type="InterPro" id="IPR049516">
    <property type="entry name" value="FAD-depend_C"/>
</dbReference>
<accession>A0ABY5VGL3</accession>